<feature type="domain" description="Luciferase-like" evidence="3">
    <location>
        <begin position="12"/>
        <end position="297"/>
    </location>
</feature>
<dbReference type="PANTHER" id="PTHR30137">
    <property type="entry name" value="LUCIFERASE-LIKE MONOOXYGENASE"/>
    <property type="match status" value="1"/>
</dbReference>
<sequence length="332" mass="37352">MFLPRLIEPGNSKPYERMFRAAEMADTLGMHAGYIGHHSFTSETPDASAPFVVMGALAARTEKLRLGTGIYLAALHHPANVIEQVSQLDQLSGGRAILGVGVGYRPYEYEGYNVDFHSRGRRLTESLQVMKKAWTTGRHGFDGEFFHIPDNLVDPPCVQKPHPLILSGGTSRSGISRAATVADGWFSLPMETLPYVQKLAESYRAQCAQVGVKPYICLMRETWAAPTQAQVEEEWFAHALEFHKYYWHAGTRGDGEDPVLQRVADGEKVRFQEFVRNRAIAGTPQMCIDEIQRWHDAIQFDELALYFNGPRVEGTWEPAVQFFAQEVMSAFR</sequence>
<keyword evidence="1" id="KW-0560">Oxidoreductase</keyword>
<dbReference type="GO" id="GO:0005829">
    <property type="term" value="C:cytosol"/>
    <property type="evidence" value="ECO:0007669"/>
    <property type="project" value="TreeGrafter"/>
</dbReference>
<evidence type="ECO:0000259" key="3">
    <source>
        <dbReference type="Pfam" id="PF00296"/>
    </source>
</evidence>
<dbReference type="Pfam" id="PF00296">
    <property type="entry name" value="Bac_luciferase"/>
    <property type="match status" value="1"/>
</dbReference>
<dbReference type="AlphaFoldDB" id="A0A6J7QYW5"/>
<evidence type="ECO:0000256" key="2">
    <source>
        <dbReference type="ARBA" id="ARBA00023033"/>
    </source>
</evidence>
<protein>
    <submittedName>
        <fullName evidence="4">Unannotated protein</fullName>
    </submittedName>
</protein>
<reference evidence="4" key="1">
    <citation type="submission" date="2020-05" db="EMBL/GenBank/DDBJ databases">
        <authorList>
            <person name="Chiriac C."/>
            <person name="Salcher M."/>
            <person name="Ghai R."/>
            <person name="Kavagutti S V."/>
        </authorList>
    </citation>
    <scope>NUCLEOTIDE SEQUENCE</scope>
</reference>
<name>A0A6J7QYW5_9ZZZZ</name>
<dbReference type="InterPro" id="IPR011251">
    <property type="entry name" value="Luciferase-like_dom"/>
</dbReference>
<evidence type="ECO:0000256" key="1">
    <source>
        <dbReference type="ARBA" id="ARBA00023002"/>
    </source>
</evidence>
<dbReference type="SUPFAM" id="SSF51679">
    <property type="entry name" value="Bacterial luciferase-like"/>
    <property type="match status" value="1"/>
</dbReference>
<proteinExistence type="predicted"/>
<dbReference type="PANTHER" id="PTHR30137:SF8">
    <property type="entry name" value="BLR5498 PROTEIN"/>
    <property type="match status" value="1"/>
</dbReference>
<dbReference type="GO" id="GO:0016705">
    <property type="term" value="F:oxidoreductase activity, acting on paired donors, with incorporation or reduction of molecular oxygen"/>
    <property type="evidence" value="ECO:0007669"/>
    <property type="project" value="InterPro"/>
</dbReference>
<accession>A0A6J7QYW5</accession>
<dbReference type="InterPro" id="IPR050766">
    <property type="entry name" value="Bact_Lucif_Oxidored"/>
</dbReference>
<dbReference type="InterPro" id="IPR036661">
    <property type="entry name" value="Luciferase-like_sf"/>
</dbReference>
<organism evidence="4">
    <name type="scientific">freshwater metagenome</name>
    <dbReference type="NCBI Taxonomy" id="449393"/>
    <lineage>
        <taxon>unclassified sequences</taxon>
        <taxon>metagenomes</taxon>
        <taxon>ecological metagenomes</taxon>
    </lineage>
</organism>
<keyword evidence="2" id="KW-0503">Monooxygenase</keyword>
<evidence type="ECO:0000313" key="4">
    <source>
        <dbReference type="EMBL" id="CAB5020993.1"/>
    </source>
</evidence>
<gene>
    <name evidence="4" type="ORF">UFOPK4098_00864</name>
</gene>
<dbReference type="Gene3D" id="3.20.20.30">
    <property type="entry name" value="Luciferase-like domain"/>
    <property type="match status" value="1"/>
</dbReference>
<dbReference type="GO" id="GO:0004497">
    <property type="term" value="F:monooxygenase activity"/>
    <property type="evidence" value="ECO:0007669"/>
    <property type="project" value="UniProtKB-KW"/>
</dbReference>
<dbReference type="EMBL" id="CAFBPN010000039">
    <property type="protein sequence ID" value="CAB5020993.1"/>
    <property type="molecule type" value="Genomic_DNA"/>
</dbReference>